<sequence length="334" mass="35885">MSEPESRLLEVDGLSVSFGKGADEVTVVKDVSFVLHAGETLGLVGESGSGKSVTSLAVMGLVGHQGGRVSAGSIRLDGTDVTGLSARQWRRVHGEKIGMVFQQPIRSLDPSFTVGEQIAESVRRHRGSSRSEARQVAVDMLARVKIRDPERRASEYPHTFSGGMAQRVMIAMALACSPKVLIADEPTTALDVTVQSAILDLLVELQHDLGIGIVFISHDLGVVAEISDRVAVMYAGEVVETATTSELLTSPKHPYSLSLLRSIPRIGQGRRLVAIPGRVPPMDSMPEGCRFHPRCSLAVESVCCRDDVPLLALPGGRHSRCNRVEALEKEVAKL</sequence>
<evidence type="ECO:0000256" key="5">
    <source>
        <dbReference type="ARBA" id="ARBA00022741"/>
    </source>
</evidence>
<comment type="caution">
    <text evidence="9">The sequence shown here is derived from an EMBL/GenBank/DDBJ whole genome shotgun (WGS) entry which is preliminary data.</text>
</comment>
<dbReference type="Gene3D" id="3.40.50.300">
    <property type="entry name" value="P-loop containing nucleotide triphosphate hydrolases"/>
    <property type="match status" value="1"/>
</dbReference>
<dbReference type="RefSeq" id="WP_068122735.1">
    <property type="nucleotide sequence ID" value="NZ_CCXJ01000606.1"/>
</dbReference>
<dbReference type="Proteomes" id="UP001240447">
    <property type="component" value="Unassembled WGS sequence"/>
</dbReference>
<dbReference type="PANTHER" id="PTHR43297">
    <property type="entry name" value="OLIGOPEPTIDE TRANSPORT ATP-BINDING PROTEIN APPD"/>
    <property type="match status" value="1"/>
</dbReference>
<keyword evidence="5" id="KW-0547">Nucleotide-binding</keyword>
<name>A0ABT9NK35_9ACTN</name>
<comment type="similarity">
    <text evidence="2">Belongs to the ABC transporter superfamily.</text>
</comment>
<dbReference type="GO" id="GO:0005524">
    <property type="term" value="F:ATP binding"/>
    <property type="evidence" value="ECO:0007669"/>
    <property type="project" value="UniProtKB-KW"/>
</dbReference>
<evidence type="ECO:0000256" key="2">
    <source>
        <dbReference type="ARBA" id="ARBA00005417"/>
    </source>
</evidence>
<evidence type="ECO:0000256" key="3">
    <source>
        <dbReference type="ARBA" id="ARBA00022448"/>
    </source>
</evidence>
<keyword evidence="6 9" id="KW-0067">ATP-binding</keyword>
<evidence type="ECO:0000256" key="1">
    <source>
        <dbReference type="ARBA" id="ARBA00004202"/>
    </source>
</evidence>
<dbReference type="InterPro" id="IPR003439">
    <property type="entry name" value="ABC_transporter-like_ATP-bd"/>
</dbReference>
<evidence type="ECO:0000256" key="7">
    <source>
        <dbReference type="ARBA" id="ARBA00023136"/>
    </source>
</evidence>
<feature type="domain" description="ABC transporter" evidence="8">
    <location>
        <begin position="9"/>
        <end position="260"/>
    </location>
</feature>
<proteinExistence type="inferred from homology"/>
<comment type="subcellular location">
    <subcellularLocation>
        <location evidence="1">Cell membrane</location>
        <topology evidence="1">Peripheral membrane protein</topology>
    </subcellularLocation>
</comment>
<dbReference type="Pfam" id="PF08352">
    <property type="entry name" value="oligo_HPY"/>
    <property type="match status" value="1"/>
</dbReference>
<evidence type="ECO:0000256" key="4">
    <source>
        <dbReference type="ARBA" id="ARBA00022475"/>
    </source>
</evidence>
<dbReference type="NCBIfam" id="TIGR01727">
    <property type="entry name" value="oligo_HPY"/>
    <property type="match status" value="1"/>
</dbReference>
<dbReference type="InterPro" id="IPR050388">
    <property type="entry name" value="ABC_Ni/Peptide_Import"/>
</dbReference>
<dbReference type="InterPro" id="IPR017871">
    <property type="entry name" value="ABC_transporter-like_CS"/>
</dbReference>
<evidence type="ECO:0000256" key="6">
    <source>
        <dbReference type="ARBA" id="ARBA00022840"/>
    </source>
</evidence>
<evidence type="ECO:0000313" key="10">
    <source>
        <dbReference type="Proteomes" id="UP001240447"/>
    </source>
</evidence>
<reference evidence="9 10" key="1">
    <citation type="submission" date="2023-07" db="EMBL/GenBank/DDBJ databases">
        <title>Sequencing the genomes of 1000 actinobacteria strains.</title>
        <authorList>
            <person name="Klenk H.-P."/>
        </authorList>
    </citation>
    <scope>NUCLEOTIDE SEQUENCE [LARGE SCALE GENOMIC DNA]</scope>
    <source>
        <strain evidence="9 10">GD13</strain>
    </source>
</reference>
<dbReference type="InterPro" id="IPR027417">
    <property type="entry name" value="P-loop_NTPase"/>
</dbReference>
<dbReference type="PROSITE" id="PS00211">
    <property type="entry name" value="ABC_TRANSPORTER_1"/>
    <property type="match status" value="1"/>
</dbReference>
<accession>A0ABT9NK35</accession>
<evidence type="ECO:0000313" key="9">
    <source>
        <dbReference type="EMBL" id="MDP9820776.1"/>
    </source>
</evidence>
<dbReference type="InterPro" id="IPR003593">
    <property type="entry name" value="AAA+_ATPase"/>
</dbReference>
<evidence type="ECO:0000259" key="8">
    <source>
        <dbReference type="PROSITE" id="PS50893"/>
    </source>
</evidence>
<keyword evidence="10" id="KW-1185">Reference proteome</keyword>
<dbReference type="CDD" id="cd03257">
    <property type="entry name" value="ABC_NikE_OppD_transporters"/>
    <property type="match status" value="1"/>
</dbReference>
<organism evidence="9 10">
    <name type="scientific">Nocardioides massiliensis</name>
    <dbReference type="NCBI Taxonomy" id="1325935"/>
    <lineage>
        <taxon>Bacteria</taxon>
        <taxon>Bacillati</taxon>
        <taxon>Actinomycetota</taxon>
        <taxon>Actinomycetes</taxon>
        <taxon>Propionibacteriales</taxon>
        <taxon>Nocardioidaceae</taxon>
        <taxon>Nocardioides</taxon>
    </lineage>
</organism>
<dbReference type="InterPro" id="IPR013563">
    <property type="entry name" value="Oligopep_ABC_C"/>
</dbReference>
<dbReference type="SUPFAM" id="SSF52540">
    <property type="entry name" value="P-loop containing nucleoside triphosphate hydrolases"/>
    <property type="match status" value="1"/>
</dbReference>
<dbReference type="PANTHER" id="PTHR43297:SF2">
    <property type="entry name" value="DIPEPTIDE TRANSPORT ATP-BINDING PROTEIN DPPD"/>
    <property type="match status" value="1"/>
</dbReference>
<gene>
    <name evidence="9" type="ORF">J2S59_000585</name>
</gene>
<keyword evidence="4" id="KW-1003">Cell membrane</keyword>
<dbReference type="EMBL" id="JAUSQM010000001">
    <property type="protein sequence ID" value="MDP9820776.1"/>
    <property type="molecule type" value="Genomic_DNA"/>
</dbReference>
<dbReference type="SMART" id="SM00382">
    <property type="entry name" value="AAA"/>
    <property type="match status" value="1"/>
</dbReference>
<keyword evidence="7" id="KW-0472">Membrane</keyword>
<dbReference type="PROSITE" id="PS50893">
    <property type="entry name" value="ABC_TRANSPORTER_2"/>
    <property type="match status" value="1"/>
</dbReference>
<keyword evidence="3" id="KW-0813">Transport</keyword>
<protein>
    <submittedName>
        <fullName evidence="9">Oligopeptide/dipeptide ABC transporter ATP-binding protein</fullName>
    </submittedName>
</protein>
<dbReference type="Pfam" id="PF00005">
    <property type="entry name" value="ABC_tran"/>
    <property type="match status" value="1"/>
</dbReference>